<feature type="compositionally biased region" description="Polar residues" evidence="1">
    <location>
        <begin position="10"/>
        <end position="22"/>
    </location>
</feature>
<feature type="region of interest" description="Disordered" evidence="1">
    <location>
        <begin position="1"/>
        <end position="31"/>
    </location>
</feature>
<sequence>MQRMSGLSCRDQTSQSEINIDNPTHPRAPSKDRCAFATRSEWWIIGMMESRISPLVPFSPANQICYRPVGSNPRKCLGVFPTPWDRRPSHSPLGPVDGTIALQEGRSHCSTPSSLAYTRINPDCALAAESTCVGVKDHTVLLMVCAFPLWGENRVMYVGAEAEEDGVSVEMGCFARLALQLFALAPPRNTGALSPAPSSPSHIHTLIPPVRFARPS</sequence>
<dbReference type="AlphaFoldDB" id="A0AA39X864"/>
<evidence type="ECO:0000313" key="3">
    <source>
        <dbReference type="Proteomes" id="UP001174934"/>
    </source>
</evidence>
<reference evidence="2" key="1">
    <citation type="submission" date="2023-06" db="EMBL/GenBank/DDBJ databases">
        <title>Genome-scale phylogeny and comparative genomics of the fungal order Sordariales.</title>
        <authorList>
            <consortium name="Lawrence Berkeley National Laboratory"/>
            <person name="Hensen N."/>
            <person name="Bonometti L."/>
            <person name="Westerberg I."/>
            <person name="Brannstrom I.O."/>
            <person name="Guillou S."/>
            <person name="Cros-Aarteil S."/>
            <person name="Calhoun S."/>
            <person name="Haridas S."/>
            <person name="Kuo A."/>
            <person name="Mondo S."/>
            <person name="Pangilinan J."/>
            <person name="Riley R."/>
            <person name="LaButti K."/>
            <person name="Andreopoulos B."/>
            <person name="Lipzen A."/>
            <person name="Chen C."/>
            <person name="Yanf M."/>
            <person name="Daum C."/>
            <person name="Ng V."/>
            <person name="Clum A."/>
            <person name="Steindorff A."/>
            <person name="Ohm R."/>
            <person name="Martin F."/>
            <person name="Silar P."/>
            <person name="Natvig D."/>
            <person name="Lalanne C."/>
            <person name="Gautier V."/>
            <person name="Ament-velasquez S.L."/>
            <person name="Kruys A."/>
            <person name="Hutchinson M.I."/>
            <person name="Powell A.J."/>
            <person name="Barry K."/>
            <person name="Miller A.N."/>
            <person name="Grigoriev I.V."/>
            <person name="Debuchy R."/>
            <person name="Gladieux P."/>
            <person name="Thoren M.H."/>
            <person name="Johannesson H."/>
        </authorList>
    </citation>
    <scope>NUCLEOTIDE SEQUENCE</scope>
    <source>
        <strain evidence="2">SMH3391-2</strain>
    </source>
</reference>
<evidence type="ECO:0000256" key="1">
    <source>
        <dbReference type="SAM" id="MobiDB-lite"/>
    </source>
</evidence>
<comment type="caution">
    <text evidence="2">The sequence shown here is derived from an EMBL/GenBank/DDBJ whole genome shotgun (WGS) entry which is preliminary data.</text>
</comment>
<accession>A0AA39X864</accession>
<keyword evidence="3" id="KW-1185">Reference proteome</keyword>
<protein>
    <submittedName>
        <fullName evidence="2">Uncharacterized protein</fullName>
    </submittedName>
</protein>
<dbReference type="Proteomes" id="UP001174934">
    <property type="component" value="Unassembled WGS sequence"/>
</dbReference>
<name>A0AA39X864_9PEZI</name>
<organism evidence="2 3">
    <name type="scientific">Bombardia bombarda</name>
    <dbReference type="NCBI Taxonomy" id="252184"/>
    <lineage>
        <taxon>Eukaryota</taxon>
        <taxon>Fungi</taxon>
        <taxon>Dikarya</taxon>
        <taxon>Ascomycota</taxon>
        <taxon>Pezizomycotina</taxon>
        <taxon>Sordariomycetes</taxon>
        <taxon>Sordariomycetidae</taxon>
        <taxon>Sordariales</taxon>
        <taxon>Lasiosphaeriaceae</taxon>
        <taxon>Bombardia</taxon>
    </lineage>
</organism>
<proteinExistence type="predicted"/>
<dbReference type="EMBL" id="JAULSR010000002">
    <property type="protein sequence ID" value="KAK0629098.1"/>
    <property type="molecule type" value="Genomic_DNA"/>
</dbReference>
<evidence type="ECO:0000313" key="2">
    <source>
        <dbReference type="EMBL" id="KAK0629098.1"/>
    </source>
</evidence>
<gene>
    <name evidence="2" type="ORF">B0T17DRAFT_176538</name>
</gene>